<gene>
    <name evidence="5" type="ORF">HOP51_20295</name>
</gene>
<dbReference type="Gene3D" id="1.10.10.60">
    <property type="entry name" value="Homeodomain-like"/>
    <property type="match status" value="1"/>
</dbReference>
<dbReference type="InterPro" id="IPR018062">
    <property type="entry name" value="HTH_AraC-typ_CS"/>
</dbReference>
<dbReference type="Pfam" id="PF12833">
    <property type="entry name" value="HTH_18"/>
    <property type="match status" value="1"/>
</dbReference>
<reference evidence="5 6" key="1">
    <citation type="journal article" date="2021" name="Front. Microbiol.">
        <title>Aerobic Denitrification and Heterotrophic Sulfur Oxidation in the Genus Halomonas Revealed by Six Novel Species Characterizations and Genome-Based Analysis.</title>
        <authorList>
            <person name="Wang L."/>
            <person name="Shao Z."/>
        </authorList>
    </citation>
    <scope>NUCLEOTIDE SEQUENCE [LARGE SCALE GENOMIC DNA]</scope>
    <source>
        <strain evidence="5 6">MCCC 1A11036</strain>
    </source>
</reference>
<accession>A0ABS9AKU2</accession>
<evidence type="ECO:0000256" key="2">
    <source>
        <dbReference type="ARBA" id="ARBA00023125"/>
    </source>
</evidence>
<name>A0ABS9AKU2_9GAMM</name>
<keyword evidence="6" id="KW-1185">Reference proteome</keyword>
<dbReference type="PRINTS" id="PR00032">
    <property type="entry name" value="HTHARAC"/>
</dbReference>
<dbReference type="SMART" id="SM00342">
    <property type="entry name" value="HTH_ARAC"/>
    <property type="match status" value="1"/>
</dbReference>
<evidence type="ECO:0000313" key="6">
    <source>
        <dbReference type="Proteomes" id="UP001320122"/>
    </source>
</evidence>
<dbReference type="PROSITE" id="PS01124">
    <property type="entry name" value="HTH_ARAC_FAMILY_2"/>
    <property type="match status" value="1"/>
</dbReference>
<evidence type="ECO:0000256" key="1">
    <source>
        <dbReference type="ARBA" id="ARBA00023015"/>
    </source>
</evidence>
<feature type="domain" description="HTH araC/xylS-type" evidence="4">
    <location>
        <begin position="224"/>
        <end position="322"/>
    </location>
</feature>
<dbReference type="Proteomes" id="UP001320122">
    <property type="component" value="Unassembled WGS sequence"/>
</dbReference>
<dbReference type="InterPro" id="IPR020449">
    <property type="entry name" value="Tscrpt_reg_AraC-type_HTH"/>
</dbReference>
<comment type="caution">
    <text evidence="5">The sequence shown here is derived from an EMBL/GenBank/DDBJ whole genome shotgun (WGS) entry which is preliminary data.</text>
</comment>
<evidence type="ECO:0000256" key="3">
    <source>
        <dbReference type="ARBA" id="ARBA00023163"/>
    </source>
</evidence>
<keyword evidence="2" id="KW-0238">DNA-binding</keyword>
<dbReference type="EMBL" id="JABFTT010000021">
    <property type="protein sequence ID" value="MCE8022430.1"/>
    <property type="molecule type" value="Genomic_DNA"/>
</dbReference>
<protein>
    <submittedName>
        <fullName evidence="5">Helix-turn-helix transcriptional regulator</fullName>
    </submittedName>
</protein>
<evidence type="ECO:0000313" key="5">
    <source>
        <dbReference type="EMBL" id="MCE8022430.1"/>
    </source>
</evidence>
<sequence>MPNDIHHVHLDTRTLDEPDRFEVWRSYFRRTFLDIPDPARAPLFEAEGDIITSSEGVMFTAGHCEATDNYMSGDISDFILLGSILDGESLYSHADNDALSVTPASGLAMLSPQAKVRVSNHYHRYALIVVPKRLVRARLGFDIAYPEVQRGADRGRSVFTFPRAPIARMLDGMLRLAAQHAHMFDGAAAQTTLNGLVDFALATVQEEYALQNERLPGSDRAWYTAVCTIIEGHLHEPTLDAKMIAHYLGISRSSLYRILADRNETVGHLVRRLRLKKAQRLLSQPHSQISMVAADCGYASAAAFSRAFRSATGMTPRDWQQQARAGNVYH</sequence>
<dbReference type="InterPro" id="IPR009057">
    <property type="entry name" value="Homeodomain-like_sf"/>
</dbReference>
<dbReference type="PANTHER" id="PTHR43280:SF31">
    <property type="entry name" value="TRANSCRIPTIONAL REGULATORY PROTEIN"/>
    <property type="match status" value="1"/>
</dbReference>
<keyword evidence="3" id="KW-0804">Transcription</keyword>
<dbReference type="InterPro" id="IPR018060">
    <property type="entry name" value="HTH_AraC"/>
</dbReference>
<proteinExistence type="predicted"/>
<keyword evidence="1" id="KW-0805">Transcription regulation</keyword>
<organism evidence="5 6">
    <name type="scientific">Billgrantia zhangzhouensis</name>
    <dbReference type="NCBI Taxonomy" id="2733481"/>
    <lineage>
        <taxon>Bacteria</taxon>
        <taxon>Pseudomonadati</taxon>
        <taxon>Pseudomonadota</taxon>
        <taxon>Gammaproteobacteria</taxon>
        <taxon>Oceanospirillales</taxon>
        <taxon>Halomonadaceae</taxon>
        <taxon>Billgrantia</taxon>
    </lineage>
</organism>
<dbReference type="PANTHER" id="PTHR43280">
    <property type="entry name" value="ARAC-FAMILY TRANSCRIPTIONAL REGULATOR"/>
    <property type="match status" value="1"/>
</dbReference>
<evidence type="ECO:0000259" key="4">
    <source>
        <dbReference type="PROSITE" id="PS01124"/>
    </source>
</evidence>
<dbReference type="PROSITE" id="PS00041">
    <property type="entry name" value="HTH_ARAC_FAMILY_1"/>
    <property type="match status" value="1"/>
</dbReference>
<dbReference type="RefSeq" id="WP_234275700.1">
    <property type="nucleotide sequence ID" value="NZ_JABFTT010000021.1"/>
</dbReference>
<dbReference type="SUPFAM" id="SSF46689">
    <property type="entry name" value="Homeodomain-like"/>
    <property type="match status" value="1"/>
</dbReference>